<dbReference type="SUPFAM" id="SSF53098">
    <property type="entry name" value="Ribonuclease H-like"/>
    <property type="match status" value="1"/>
</dbReference>
<name>A0A2T0MSK2_9ACTN</name>
<keyword evidence="3" id="KW-1185">Reference proteome</keyword>
<gene>
    <name evidence="2" type="ORF">B0I32_115303</name>
</gene>
<sequence>MRPVSVFANGPEASIEHLRTHLRGQWRQALRAMMVLLSVHGLSPAQIAELLDCGPSTVRRWIGRFNQHGPAGLADRPRPGRPRIGGPRLLDRIAALLERAGPWTVPRLWQYLGRPKLSPRTLYRRLRVVAIWRRPKLVARGDPDRWRAVAAIAARLRELPCGALVWATDETHVHLLPHVRATWTLRSRRPEIGTPGKNRQVTVFGALEMTTGRWVYRLGRRCAADFIALLEQIRLVAPTAPAIVVICDNDSIYHAHAVTDYLNKHPTMQVLFGARYSPHDNPVERIWAALKTFIANTAVSWPGRLRQIHAFFRARSPAELLTAAAPWTSPWLPAGYKRNFWNAALGAERAWRLPACWWALPEYQASMDSPLTLMVCSAQRSVSPFRAPSRAGGEAVT</sequence>
<evidence type="ECO:0000313" key="3">
    <source>
        <dbReference type="Proteomes" id="UP000238312"/>
    </source>
</evidence>
<dbReference type="EMBL" id="PVNG01000015">
    <property type="protein sequence ID" value="PRX61448.1"/>
    <property type="molecule type" value="Genomic_DNA"/>
</dbReference>
<protein>
    <submittedName>
        <fullName evidence="2">Transposase</fullName>
    </submittedName>
</protein>
<dbReference type="InterPro" id="IPR036397">
    <property type="entry name" value="RNaseH_sf"/>
</dbReference>
<organism evidence="2 3">
    <name type="scientific">Nonomuraea fuscirosea</name>
    <dbReference type="NCBI Taxonomy" id="1291556"/>
    <lineage>
        <taxon>Bacteria</taxon>
        <taxon>Bacillati</taxon>
        <taxon>Actinomycetota</taxon>
        <taxon>Actinomycetes</taxon>
        <taxon>Streptosporangiales</taxon>
        <taxon>Streptosporangiaceae</taxon>
        <taxon>Nonomuraea</taxon>
    </lineage>
</organism>
<dbReference type="Pfam" id="PF13565">
    <property type="entry name" value="HTH_32"/>
    <property type="match status" value="1"/>
</dbReference>
<dbReference type="Gene3D" id="3.30.420.10">
    <property type="entry name" value="Ribonuclease H-like superfamily/Ribonuclease H"/>
    <property type="match status" value="1"/>
</dbReference>
<dbReference type="Proteomes" id="UP000238312">
    <property type="component" value="Unassembled WGS sequence"/>
</dbReference>
<evidence type="ECO:0000313" key="2">
    <source>
        <dbReference type="EMBL" id="PRX61448.1"/>
    </source>
</evidence>
<dbReference type="InterPro" id="IPR038717">
    <property type="entry name" value="Tc1-like_DDE_dom"/>
</dbReference>
<dbReference type="NCBIfam" id="NF033545">
    <property type="entry name" value="transpos_IS630"/>
    <property type="match status" value="1"/>
</dbReference>
<accession>A0A2T0MSK2</accession>
<evidence type="ECO:0000259" key="1">
    <source>
        <dbReference type="Pfam" id="PF13358"/>
    </source>
</evidence>
<feature type="domain" description="Tc1-like transposase DDE" evidence="1">
    <location>
        <begin position="165"/>
        <end position="296"/>
    </location>
</feature>
<dbReference type="InterPro" id="IPR047655">
    <property type="entry name" value="Transpos_IS630-like"/>
</dbReference>
<dbReference type="Pfam" id="PF13358">
    <property type="entry name" value="DDE_3"/>
    <property type="match status" value="1"/>
</dbReference>
<dbReference type="SUPFAM" id="SSF46689">
    <property type="entry name" value="Homeodomain-like"/>
    <property type="match status" value="1"/>
</dbReference>
<dbReference type="GO" id="GO:0003676">
    <property type="term" value="F:nucleic acid binding"/>
    <property type="evidence" value="ECO:0007669"/>
    <property type="project" value="InterPro"/>
</dbReference>
<dbReference type="InterPro" id="IPR012337">
    <property type="entry name" value="RNaseH-like_sf"/>
</dbReference>
<comment type="caution">
    <text evidence="2">The sequence shown here is derived from an EMBL/GenBank/DDBJ whole genome shotgun (WGS) entry which is preliminary data.</text>
</comment>
<dbReference type="AlphaFoldDB" id="A0A2T0MSK2"/>
<reference evidence="2 3" key="1">
    <citation type="submission" date="2018-03" db="EMBL/GenBank/DDBJ databases">
        <title>Genomic Encyclopedia of Type Strains, Phase III (KMG-III): the genomes of soil and plant-associated and newly described type strains.</title>
        <authorList>
            <person name="Whitman W."/>
        </authorList>
    </citation>
    <scope>NUCLEOTIDE SEQUENCE [LARGE SCALE GENOMIC DNA]</scope>
    <source>
        <strain evidence="2 3">CGMCC 4.7104</strain>
    </source>
</reference>
<proteinExistence type="predicted"/>
<dbReference type="InterPro" id="IPR009057">
    <property type="entry name" value="Homeodomain-like_sf"/>
</dbReference>